<accession>A0A6A6QPL6</accession>
<dbReference type="EMBL" id="MU004191">
    <property type="protein sequence ID" value="KAF2494345.1"/>
    <property type="molecule type" value="Genomic_DNA"/>
</dbReference>
<dbReference type="GO" id="GO:0016787">
    <property type="term" value="F:hydrolase activity"/>
    <property type="evidence" value="ECO:0007669"/>
    <property type="project" value="UniProtKB-KW"/>
</dbReference>
<dbReference type="Proteomes" id="UP000799750">
    <property type="component" value="Unassembled WGS sequence"/>
</dbReference>
<reference evidence="3" key="1">
    <citation type="journal article" date="2020" name="Stud. Mycol.">
        <title>101 Dothideomycetes genomes: a test case for predicting lifestyles and emergence of pathogens.</title>
        <authorList>
            <person name="Haridas S."/>
            <person name="Albert R."/>
            <person name="Binder M."/>
            <person name="Bloem J."/>
            <person name="Labutti K."/>
            <person name="Salamov A."/>
            <person name="Andreopoulos B."/>
            <person name="Baker S."/>
            <person name="Barry K."/>
            <person name="Bills G."/>
            <person name="Bluhm B."/>
            <person name="Cannon C."/>
            <person name="Castanera R."/>
            <person name="Culley D."/>
            <person name="Daum C."/>
            <person name="Ezra D."/>
            <person name="Gonzalez J."/>
            <person name="Henrissat B."/>
            <person name="Kuo A."/>
            <person name="Liang C."/>
            <person name="Lipzen A."/>
            <person name="Lutzoni F."/>
            <person name="Magnuson J."/>
            <person name="Mondo S."/>
            <person name="Nolan M."/>
            <person name="Ohm R."/>
            <person name="Pangilinan J."/>
            <person name="Park H.-J."/>
            <person name="Ramirez L."/>
            <person name="Alfaro M."/>
            <person name="Sun H."/>
            <person name="Tritt A."/>
            <person name="Yoshinaga Y."/>
            <person name="Zwiers L.-H."/>
            <person name="Turgeon B."/>
            <person name="Goodwin S."/>
            <person name="Spatafora J."/>
            <person name="Crous P."/>
            <person name="Grigoriev I."/>
        </authorList>
    </citation>
    <scope>NUCLEOTIDE SEQUENCE</scope>
    <source>
        <strain evidence="3">CBS 269.34</strain>
    </source>
</reference>
<protein>
    <submittedName>
        <fullName evidence="3">Alpha/beta-hydrolase</fullName>
    </submittedName>
</protein>
<feature type="domain" description="Peptidase S33 tripeptidyl aminopeptidase-like C-terminal" evidence="2">
    <location>
        <begin position="325"/>
        <end position="416"/>
    </location>
</feature>
<dbReference type="Gene3D" id="3.40.50.1820">
    <property type="entry name" value="alpha/beta hydrolase"/>
    <property type="match status" value="1"/>
</dbReference>
<gene>
    <name evidence="3" type="ORF">BU16DRAFT_563269</name>
</gene>
<dbReference type="InterPro" id="IPR000073">
    <property type="entry name" value="AB_hydrolase_1"/>
</dbReference>
<dbReference type="Pfam" id="PF08386">
    <property type="entry name" value="Abhydrolase_4"/>
    <property type="match status" value="1"/>
</dbReference>
<dbReference type="InterPro" id="IPR013595">
    <property type="entry name" value="Pept_S33_TAP-like_C"/>
</dbReference>
<dbReference type="OrthoDB" id="425534at2759"/>
<sequence>MDYSKPISVRNNITLGLAMYRPANPKGVIFFCPGGTDAGAAAAWRVALNQTGDYFPNFSGLEDYDLMMMDIRGTWSSNILNVSLDTFSSILLPNPTNQSDFDAIKAASKAIIQSFNESSSPPGFVQFTGTNEVIQDYESIRKALGYKKINFVGLSYGSFRAQLYAAKYPHRVGHFVLDALVAPGYSVFDQANTQILAGNRALLRADAYCQNDPSCPLKAQGRGSVPKVYDELLSAVKNSSLDTFALQFDFYNLLQDQPVFPIISQDLAQLAQGNTSSLAGGGSLTMNDVVAIPYLCSDYYIEDNTWAGFQKSLEAGSKLDTYNVGQTAAWNIRMYCAAWPYAVAPLKPLHLKAPMLFVTADFDASTPTEWATVAWKEADHSALLVRHGDDHTTFNLPASLATRIEKEFLRTGVLPRVQNGTEVTVYHPGMCRAPIPDPYDVPIGFVAGDCATEEGCNDN</sequence>
<evidence type="ECO:0000313" key="3">
    <source>
        <dbReference type="EMBL" id="KAF2494345.1"/>
    </source>
</evidence>
<feature type="domain" description="AB hydrolase-1" evidence="1">
    <location>
        <begin position="28"/>
        <end position="187"/>
    </location>
</feature>
<organism evidence="3 4">
    <name type="scientific">Lophium mytilinum</name>
    <dbReference type="NCBI Taxonomy" id="390894"/>
    <lineage>
        <taxon>Eukaryota</taxon>
        <taxon>Fungi</taxon>
        <taxon>Dikarya</taxon>
        <taxon>Ascomycota</taxon>
        <taxon>Pezizomycotina</taxon>
        <taxon>Dothideomycetes</taxon>
        <taxon>Pleosporomycetidae</taxon>
        <taxon>Mytilinidiales</taxon>
        <taxon>Mytilinidiaceae</taxon>
        <taxon>Lophium</taxon>
    </lineage>
</organism>
<evidence type="ECO:0000313" key="4">
    <source>
        <dbReference type="Proteomes" id="UP000799750"/>
    </source>
</evidence>
<dbReference type="InterPro" id="IPR029058">
    <property type="entry name" value="AB_hydrolase_fold"/>
</dbReference>
<name>A0A6A6QPL6_9PEZI</name>
<keyword evidence="4" id="KW-1185">Reference proteome</keyword>
<dbReference type="AlphaFoldDB" id="A0A6A6QPL6"/>
<evidence type="ECO:0000259" key="1">
    <source>
        <dbReference type="Pfam" id="PF00561"/>
    </source>
</evidence>
<evidence type="ECO:0000259" key="2">
    <source>
        <dbReference type="Pfam" id="PF08386"/>
    </source>
</evidence>
<dbReference type="Pfam" id="PF00561">
    <property type="entry name" value="Abhydrolase_1"/>
    <property type="match status" value="1"/>
</dbReference>
<keyword evidence="3" id="KW-0378">Hydrolase</keyword>
<dbReference type="SUPFAM" id="SSF53474">
    <property type="entry name" value="alpha/beta-Hydrolases"/>
    <property type="match status" value="1"/>
</dbReference>
<proteinExistence type="predicted"/>